<sequence length="126" mass="13085">VLFGSFPIAHCRDPYSVVRYLAERTLPRVQDALRLKLPVNEDGEDGGGPSGPAGAGAGAGRGGGGEGEGGDGWSPVALCEALAGRHNWRSRRGGRPDLYRAANWLLRGALAGRPGLVLGFLPPEGE</sequence>
<evidence type="ECO:0000256" key="2">
    <source>
        <dbReference type="ARBA" id="ARBA00023134"/>
    </source>
</evidence>
<dbReference type="KEGG" id="mng:MNEG_5895"/>
<accession>A0A0D2MG26</accession>
<evidence type="ECO:0000256" key="1">
    <source>
        <dbReference type="ARBA" id="ARBA00022741"/>
    </source>
</evidence>
<keyword evidence="5" id="KW-1185">Reference proteome</keyword>
<feature type="compositionally biased region" description="Gly residues" evidence="3">
    <location>
        <begin position="46"/>
        <end position="72"/>
    </location>
</feature>
<dbReference type="OrthoDB" id="550729at2759"/>
<dbReference type="AlphaFoldDB" id="A0A0D2MG26"/>
<evidence type="ECO:0000256" key="3">
    <source>
        <dbReference type="SAM" id="MobiDB-lite"/>
    </source>
</evidence>
<feature type="region of interest" description="Disordered" evidence="3">
    <location>
        <begin position="38"/>
        <end position="72"/>
    </location>
</feature>
<dbReference type="GeneID" id="25738772"/>
<evidence type="ECO:0000313" key="4">
    <source>
        <dbReference type="EMBL" id="KIZ02070.1"/>
    </source>
</evidence>
<dbReference type="InterPro" id="IPR043358">
    <property type="entry name" value="GNL1-like"/>
</dbReference>
<keyword evidence="1" id="KW-0547">Nucleotide-binding</keyword>
<proteinExistence type="predicted"/>
<organism evidence="4 5">
    <name type="scientific">Monoraphidium neglectum</name>
    <dbReference type="NCBI Taxonomy" id="145388"/>
    <lineage>
        <taxon>Eukaryota</taxon>
        <taxon>Viridiplantae</taxon>
        <taxon>Chlorophyta</taxon>
        <taxon>core chlorophytes</taxon>
        <taxon>Chlorophyceae</taxon>
        <taxon>CS clade</taxon>
        <taxon>Sphaeropleales</taxon>
        <taxon>Selenastraceae</taxon>
        <taxon>Monoraphidium</taxon>
    </lineage>
</organism>
<dbReference type="GO" id="GO:0005525">
    <property type="term" value="F:GTP binding"/>
    <property type="evidence" value="ECO:0007669"/>
    <property type="project" value="UniProtKB-KW"/>
</dbReference>
<protein>
    <submittedName>
        <fullName evidence="4">Uncharacterized protein</fullName>
    </submittedName>
</protein>
<evidence type="ECO:0000313" key="5">
    <source>
        <dbReference type="Proteomes" id="UP000054498"/>
    </source>
</evidence>
<dbReference type="Proteomes" id="UP000054498">
    <property type="component" value="Unassembled WGS sequence"/>
</dbReference>
<gene>
    <name evidence="4" type="ORF">MNEG_5895</name>
</gene>
<keyword evidence="2" id="KW-0342">GTP-binding</keyword>
<reference evidence="4 5" key="1">
    <citation type="journal article" date="2013" name="BMC Genomics">
        <title>Reconstruction of the lipid metabolism for the microalga Monoraphidium neglectum from its genome sequence reveals characteristics suitable for biofuel production.</title>
        <authorList>
            <person name="Bogen C."/>
            <person name="Al-Dilaimi A."/>
            <person name="Albersmeier A."/>
            <person name="Wichmann J."/>
            <person name="Grundmann M."/>
            <person name="Rupp O."/>
            <person name="Lauersen K.J."/>
            <person name="Blifernez-Klassen O."/>
            <person name="Kalinowski J."/>
            <person name="Goesmann A."/>
            <person name="Mussgnug J.H."/>
            <person name="Kruse O."/>
        </authorList>
    </citation>
    <scope>NUCLEOTIDE SEQUENCE [LARGE SCALE GENOMIC DNA]</scope>
    <source>
        <strain evidence="4 5">SAG 48.87</strain>
    </source>
</reference>
<dbReference type="PANTHER" id="PTHR45709">
    <property type="entry name" value="LARGE SUBUNIT GTPASE 1 HOMOLOG-RELATED"/>
    <property type="match status" value="1"/>
</dbReference>
<dbReference type="GO" id="GO:0003924">
    <property type="term" value="F:GTPase activity"/>
    <property type="evidence" value="ECO:0007669"/>
    <property type="project" value="InterPro"/>
</dbReference>
<dbReference type="STRING" id="145388.A0A0D2MG26"/>
<name>A0A0D2MG26_9CHLO</name>
<dbReference type="PANTHER" id="PTHR45709:SF3">
    <property type="entry name" value="GUANINE NUCLEOTIDE-BINDING PROTEIN-LIKE 1"/>
    <property type="match status" value="1"/>
</dbReference>
<feature type="non-terminal residue" evidence="4">
    <location>
        <position position="1"/>
    </location>
</feature>
<dbReference type="RefSeq" id="XP_013901089.1">
    <property type="nucleotide sequence ID" value="XM_014045635.1"/>
</dbReference>
<dbReference type="EMBL" id="KK101130">
    <property type="protein sequence ID" value="KIZ02070.1"/>
    <property type="molecule type" value="Genomic_DNA"/>
</dbReference>